<accession>A0AAD4BZ07</accession>
<gene>
    <name evidence="1" type="ORF">L210DRAFT_3395516</name>
</gene>
<reference evidence="1" key="2">
    <citation type="journal article" date="2020" name="Nat. Commun.">
        <title>Large-scale genome sequencing of mycorrhizal fungi provides insights into the early evolution of symbiotic traits.</title>
        <authorList>
            <person name="Miyauchi S."/>
            <person name="Kiss E."/>
            <person name="Kuo A."/>
            <person name="Drula E."/>
            <person name="Kohler A."/>
            <person name="Sanchez-Garcia M."/>
            <person name="Morin E."/>
            <person name="Andreopoulos B."/>
            <person name="Barry K.W."/>
            <person name="Bonito G."/>
            <person name="Buee M."/>
            <person name="Carver A."/>
            <person name="Chen C."/>
            <person name="Cichocki N."/>
            <person name="Clum A."/>
            <person name="Culley D."/>
            <person name="Crous P.W."/>
            <person name="Fauchery L."/>
            <person name="Girlanda M."/>
            <person name="Hayes R.D."/>
            <person name="Keri Z."/>
            <person name="LaButti K."/>
            <person name="Lipzen A."/>
            <person name="Lombard V."/>
            <person name="Magnuson J."/>
            <person name="Maillard F."/>
            <person name="Murat C."/>
            <person name="Nolan M."/>
            <person name="Ohm R.A."/>
            <person name="Pangilinan J."/>
            <person name="Pereira M.F."/>
            <person name="Perotto S."/>
            <person name="Peter M."/>
            <person name="Pfister S."/>
            <person name="Riley R."/>
            <person name="Sitrit Y."/>
            <person name="Stielow J.B."/>
            <person name="Szollosi G."/>
            <person name="Zifcakova L."/>
            <person name="Stursova M."/>
            <person name="Spatafora J.W."/>
            <person name="Tedersoo L."/>
            <person name="Vaario L.M."/>
            <person name="Yamada A."/>
            <person name="Yan M."/>
            <person name="Wang P."/>
            <person name="Xu J."/>
            <person name="Bruns T."/>
            <person name="Baldrian P."/>
            <person name="Vilgalys R."/>
            <person name="Dunand C."/>
            <person name="Henrissat B."/>
            <person name="Grigoriev I.V."/>
            <person name="Hibbett D."/>
            <person name="Nagy L.G."/>
            <person name="Martin F.M."/>
        </authorList>
    </citation>
    <scope>NUCLEOTIDE SEQUENCE</scope>
    <source>
        <strain evidence="1">BED1</strain>
    </source>
</reference>
<dbReference type="AlphaFoldDB" id="A0AAD4BZ07"/>
<evidence type="ECO:0000313" key="1">
    <source>
        <dbReference type="EMBL" id="KAF8443742.1"/>
    </source>
</evidence>
<name>A0AAD4BZ07_BOLED</name>
<keyword evidence="2" id="KW-1185">Reference proteome</keyword>
<proteinExistence type="predicted"/>
<dbReference type="EMBL" id="WHUW01000007">
    <property type="protein sequence ID" value="KAF8443742.1"/>
    <property type="molecule type" value="Genomic_DNA"/>
</dbReference>
<organism evidence="1 2">
    <name type="scientific">Boletus edulis BED1</name>
    <dbReference type="NCBI Taxonomy" id="1328754"/>
    <lineage>
        <taxon>Eukaryota</taxon>
        <taxon>Fungi</taxon>
        <taxon>Dikarya</taxon>
        <taxon>Basidiomycota</taxon>
        <taxon>Agaricomycotina</taxon>
        <taxon>Agaricomycetes</taxon>
        <taxon>Agaricomycetidae</taxon>
        <taxon>Boletales</taxon>
        <taxon>Boletineae</taxon>
        <taxon>Boletaceae</taxon>
        <taxon>Boletoideae</taxon>
        <taxon>Boletus</taxon>
    </lineage>
</organism>
<dbReference type="Pfam" id="PF18759">
    <property type="entry name" value="Plavaka"/>
    <property type="match status" value="1"/>
</dbReference>
<protein>
    <submittedName>
        <fullName evidence="1">Uncharacterized protein</fullName>
    </submittedName>
</protein>
<reference evidence="1" key="1">
    <citation type="submission" date="2019-10" db="EMBL/GenBank/DDBJ databases">
        <authorList>
            <consortium name="DOE Joint Genome Institute"/>
            <person name="Kuo A."/>
            <person name="Miyauchi S."/>
            <person name="Kiss E."/>
            <person name="Drula E."/>
            <person name="Kohler A."/>
            <person name="Sanchez-Garcia M."/>
            <person name="Andreopoulos B."/>
            <person name="Barry K.W."/>
            <person name="Bonito G."/>
            <person name="Buee M."/>
            <person name="Carver A."/>
            <person name="Chen C."/>
            <person name="Cichocki N."/>
            <person name="Clum A."/>
            <person name="Culley D."/>
            <person name="Crous P.W."/>
            <person name="Fauchery L."/>
            <person name="Girlanda M."/>
            <person name="Hayes R."/>
            <person name="Keri Z."/>
            <person name="LaButti K."/>
            <person name="Lipzen A."/>
            <person name="Lombard V."/>
            <person name="Magnuson J."/>
            <person name="Maillard F."/>
            <person name="Morin E."/>
            <person name="Murat C."/>
            <person name="Nolan M."/>
            <person name="Ohm R."/>
            <person name="Pangilinan J."/>
            <person name="Pereira M."/>
            <person name="Perotto S."/>
            <person name="Peter M."/>
            <person name="Riley R."/>
            <person name="Sitrit Y."/>
            <person name="Stielow B."/>
            <person name="Szollosi G."/>
            <person name="Zifcakova L."/>
            <person name="Stursova M."/>
            <person name="Spatafora J.W."/>
            <person name="Tedersoo L."/>
            <person name="Vaario L.-M."/>
            <person name="Yamada A."/>
            <person name="Yan M."/>
            <person name="Wang P."/>
            <person name="Xu J."/>
            <person name="Bruns T."/>
            <person name="Baldrian P."/>
            <person name="Vilgalys R."/>
            <person name="Henrissat B."/>
            <person name="Grigoriev I.V."/>
            <person name="Hibbett D."/>
            <person name="Nagy L.G."/>
            <person name="Martin F.M."/>
        </authorList>
    </citation>
    <scope>NUCLEOTIDE SEQUENCE</scope>
    <source>
        <strain evidence="1">BED1</strain>
    </source>
</reference>
<evidence type="ECO:0000313" key="2">
    <source>
        <dbReference type="Proteomes" id="UP001194468"/>
    </source>
</evidence>
<dbReference type="InterPro" id="IPR041078">
    <property type="entry name" value="Plavaka"/>
</dbReference>
<sequence>MWTADWWWKTQARLPEGATIAPVILASDKTELSQFKGDKTAWPMYLTVGNLSKDVCHEPSQHASVLLGYLPVSKLASFENNSVAGYQLFHYCMKLLLQPLVEAGRNDVEMVCADGYIRRVFLILAAFIGDHPEQCLVACCTENRCPRN</sequence>
<comment type="caution">
    <text evidence="1">The sequence shown here is derived from an EMBL/GenBank/DDBJ whole genome shotgun (WGS) entry which is preliminary data.</text>
</comment>
<dbReference type="Proteomes" id="UP001194468">
    <property type="component" value="Unassembled WGS sequence"/>
</dbReference>